<keyword evidence="1" id="KW-1133">Transmembrane helix</keyword>
<gene>
    <name evidence="2" type="ORF">UR93_C0012G0005</name>
</gene>
<dbReference type="EMBL" id="LBRB01000012">
    <property type="protein sequence ID" value="KKP88527.1"/>
    <property type="molecule type" value="Genomic_DNA"/>
</dbReference>
<evidence type="ECO:0000313" key="2">
    <source>
        <dbReference type="EMBL" id="KKP88527.1"/>
    </source>
</evidence>
<dbReference type="STRING" id="1618333.UR93_C0012G0005"/>
<keyword evidence="1" id="KW-0472">Membrane</keyword>
<dbReference type="Proteomes" id="UP000034316">
    <property type="component" value="Unassembled WGS sequence"/>
</dbReference>
<proteinExistence type="predicted"/>
<accession>A0A0G0G9X7</accession>
<evidence type="ECO:0000256" key="1">
    <source>
        <dbReference type="SAM" id="Phobius"/>
    </source>
</evidence>
<dbReference type="AlphaFoldDB" id="A0A0G0G9X7"/>
<keyword evidence="1" id="KW-0812">Transmembrane</keyword>
<feature type="transmembrane region" description="Helical" evidence="1">
    <location>
        <begin position="14"/>
        <end position="38"/>
    </location>
</feature>
<sequence>MWIKNLDNNKNTGLSYLITVVSLIFFILVLTVEFNVVYNGYKHDNNNGTSSVVNQKGFEKIINKIIK</sequence>
<reference evidence="2 3" key="1">
    <citation type="journal article" date="2015" name="Nature">
        <title>rRNA introns, odd ribosomes, and small enigmatic genomes across a large radiation of phyla.</title>
        <authorList>
            <person name="Brown C.T."/>
            <person name="Hug L.A."/>
            <person name="Thomas B.C."/>
            <person name="Sharon I."/>
            <person name="Castelle C.J."/>
            <person name="Singh A."/>
            <person name="Wilkins M.J."/>
            <person name="Williams K.H."/>
            <person name="Banfield J.F."/>
        </authorList>
    </citation>
    <scope>NUCLEOTIDE SEQUENCE [LARGE SCALE GENOMIC DNA]</scope>
</reference>
<organism evidence="2 3">
    <name type="scientific">Berkelbacteria bacterium GW2011_GWA2_35_9</name>
    <dbReference type="NCBI Taxonomy" id="1618333"/>
    <lineage>
        <taxon>Bacteria</taxon>
        <taxon>Candidatus Berkelbacteria</taxon>
    </lineage>
</organism>
<evidence type="ECO:0000313" key="3">
    <source>
        <dbReference type="Proteomes" id="UP000034316"/>
    </source>
</evidence>
<comment type="caution">
    <text evidence="2">The sequence shown here is derived from an EMBL/GenBank/DDBJ whole genome shotgun (WGS) entry which is preliminary data.</text>
</comment>
<protein>
    <submittedName>
        <fullName evidence="2">Uncharacterized protein</fullName>
    </submittedName>
</protein>
<name>A0A0G0G9X7_9BACT</name>